<dbReference type="AlphaFoldDB" id="A0AAJ6HRG8"/>
<protein>
    <submittedName>
        <fullName evidence="2">Uncharacterized protein</fullName>
    </submittedName>
</protein>
<evidence type="ECO:0000313" key="2">
    <source>
        <dbReference type="EMBL" id="WLS43255.1"/>
    </source>
</evidence>
<gene>
    <name evidence="2" type="ORF">Q3V37_17705</name>
</gene>
<dbReference type="RefSeq" id="WP_306270633.1">
    <property type="nucleotide sequence ID" value="NZ_CP130472.1"/>
</dbReference>
<accession>A0AAJ6HRG8</accession>
<proteinExistence type="predicted"/>
<feature type="region of interest" description="Disordered" evidence="1">
    <location>
        <begin position="24"/>
        <end position="69"/>
    </location>
</feature>
<evidence type="ECO:0000313" key="3">
    <source>
        <dbReference type="Proteomes" id="UP001235874"/>
    </source>
</evidence>
<organism evidence="2 3">
    <name type="scientific">Micromonospora profundi</name>
    <dbReference type="NCBI Taxonomy" id="1420889"/>
    <lineage>
        <taxon>Bacteria</taxon>
        <taxon>Bacillati</taxon>
        <taxon>Actinomycetota</taxon>
        <taxon>Actinomycetes</taxon>
        <taxon>Micromonosporales</taxon>
        <taxon>Micromonosporaceae</taxon>
        <taxon>Micromonospora</taxon>
    </lineage>
</organism>
<dbReference type="EMBL" id="CP130472">
    <property type="protein sequence ID" value="WLS43255.1"/>
    <property type="molecule type" value="Genomic_DNA"/>
</dbReference>
<feature type="compositionally biased region" description="Polar residues" evidence="1">
    <location>
        <begin position="28"/>
        <end position="37"/>
    </location>
</feature>
<dbReference type="Proteomes" id="UP001235874">
    <property type="component" value="Chromosome"/>
</dbReference>
<sequence>MAAIVGILSLVATIAGVVVAMPDDGESPASSTSSDQPATPGPSGGATDPATIPSSAMPTAVTPDDAGGTNVCSISDSEFNNSGDVNLQCAAPLPASMAKVSFKLGSIFSALYLKPAAELPRPDAYPGYESGAFCHWWGEWPTTVPDLYLVDPTLNIEIEAGTSELVVLKEVRHEIFQRTPLKSQYRLGDNATLVNCSVGGGSNPGHLIMLDTAKSSVTLASRPADGDVGELGPEFMMPPASLSSKDVEYDSADLAIRSLDGYLYEGRIQILASLNGQARTLDIGSRTRPLRWISDQAGKYHPAGNPSRAWDSNKRIWIDGSNIYG</sequence>
<keyword evidence="3" id="KW-1185">Reference proteome</keyword>
<name>A0AAJ6HRG8_9ACTN</name>
<evidence type="ECO:0000256" key="1">
    <source>
        <dbReference type="SAM" id="MobiDB-lite"/>
    </source>
</evidence>
<reference evidence="2 3" key="1">
    <citation type="submission" date="2023-07" db="EMBL/GenBank/DDBJ databases">
        <title>Micromonospora profundi TRM 95458 converts glycerol to a new osmotic compound.</title>
        <authorList>
            <person name="Lu D."/>
        </authorList>
    </citation>
    <scope>NUCLEOTIDE SEQUENCE [LARGE SCALE GENOMIC DNA]</scope>
    <source>
        <strain evidence="2 3">TRM95458</strain>
    </source>
</reference>
<dbReference type="KEGG" id="mprn:Q3V37_17705"/>